<comment type="caution">
    <text evidence="3">The sequence shown here is derived from an EMBL/GenBank/DDBJ whole genome shotgun (WGS) entry which is preliminary data.</text>
</comment>
<dbReference type="PANTHER" id="PTHR46413:SF1">
    <property type="entry name" value="HEAVY METAL-ASSOCIATED ISOPRENYLATED PLANT PROTEIN 6"/>
    <property type="match status" value="1"/>
</dbReference>
<dbReference type="PROSITE" id="PS50846">
    <property type="entry name" value="HMA_2"/>
    <property type="match status" value="2"/>
</dbReference>
<reference evidence="3" key="1">
    <citation type="submission" date="2022-04" db="EMBL/GenBank/DDBJ databases">
        <title>Carnegiea gigantea Genome sequencing and assembly v2.</title>
        <authorList>
            <person name="Copetti D."/>
            <person name="Sanderson M.J."/>
            <person name="Burquez A."/>
            <person name="Wojciechowski M.F."/>
        </authorList>
    </citation>
    <scope>NUCLEOTIDE SEQUENCE</scope>
    <source>
        <strain evidence="3">SGP5-SGP5p</strain>
        <tissue evidence="3">Aerial part</tissue>
    </source>
</reference>
<evidence type="ECO:0000313" key="4">
    <source>
        <dbReference type="Proteomes" id="UP001153076"/>
    </source>
</evidence>
<feature type="compositionally biased region" description="Basic and acidic residues" evidence="1">
    <location>
        <begin position="1"/>
        <end position="22"/>
    </location>
</feature>
<gene>
    <name evidence="3" type="ORF">Cgig2_025772</name>
</gene>
<protein>
    <recommendedName>
        <fullName evidence="2">HMA domain-containing protein</fullName>
    </recommendedName>
</protein>
<dbReference type="Pfam" id="PF00403">
    <property type="entry name" value="HMA"/>
    <property type="match status" value="2"/>
</dbReference>
<dbReference type="InterPro" id="IPR036163">
    <property type="entry name" value="HMA_dom_sf"/>
</dbReference>
<dbReference type="EMBL" id="JAKOGI010000767">
    <property type="protein sequence ID" value="KAJ8430695.1"/>
    <property type="molecule type" value="Genomic_DNA"/>
</dbReference>
<feature type="region of interest" description="Disordered" evidence="1">
    <location>
        <begin position="1"/>
        <end position="24"/>
    </location>
</feature>
<feature type="compositionally biased region" description="Basic and acidic residues" evidence="1">
    <location>
        <begin position="108"/>
        <end position="141"/>
    </location>
</feature>
<evidence type="ECO:0000259" key="2">
    <source>
        <dbReference type="PROSITE" id="PS50846"/>
    </source>
</evidence>
<evidence type="ECO:0000256" key="1">
    <source>
        <dbReference type="SAM" id="MobiDB-lite"/>
    </source>
</evidence>
<feature type="compositionally biased region" description="Low complexity" evidence="1">
    <location>
        <begin position="269"/>
        <end position="281"/>
    </location>
</feature>
<keyword evidence="4" id="KW-1185">Reference proteome</keyword>
<sequence length="350" mass="38184">MGEHKEGEKKKSEGEKKGDNGDSARISVVLKLDMHCEGCAKKIRRSIVKNFDGVESVKADWESSKLTVIGNVDPTKVKEMVEKKTKKKVELVSPQLDKASKEGNGGGGDKKPDKKKPDEKKSEKKSVDKKAEAVKDDKPKEPAVSTAVLKTRVHCEGCAHKIKKIVGKSQGVQEVNVDLQKDTITMKGTMDVKELLPFLNAKLKRTVELAPAPKKDEGTSKDNRPKDGGTSAKTKDGPSEKHKDSLSEKAKEGGSDKKESGGAKKDALKAAASGSVASSASEENTTRVEVSKMEYRGYPYGYGYSHAYAYEPPQQGDGYGHQVLEYWHATEYSHPPQMFSDENPNACSVM</sequence>
<proteinExistence type="predicted"/>
<feature type="domain" description="HMA" evidence="2">
    <location>
        <begin position="144"/>
        <end position="207"/>
    </location>
</feature>
<dbReference type="OrthoDB" id="773760at2759"/>
<accession>A0A9Q1Q744</accession>
<dbReference type="SUPFAM" id="SSF55008">
    <property type="entry name" value="HMA, heavy metal-associated domain"/>
    <property type="match status" value="2"/>
</dbReference>
<feature type="domain" description="HMA" evidence="2">
    <location>
        <begin position="25"/>
        <end position="92"/>
    </location>
</feature>
<dbReference type="AlphaFoldDB" id="A0A9Q1Q744"/>
<feature type="compositionally biased region" description="Basic and acidic residues" evidence="1">
    <location>
        <begin position="213"/>
        <end position="268"/>
    </location>
</feature>
<feature type="region of interest" description="Disordered" evidence="1">
    <location>
        <begin position="83"/>
        <end position="145"/>
    </location>
</feature>
<feature type="region of interest" description="Disordered" evidence="1">
    <location>
        <begin position="209"/>
        <end position="292"/>
    </location>
</feature>
<dbReference type="InterPro" id="IPR044594">
    <property type="entry name" value="HIPP01/3/5/6"/>
</dbReference>
<evidence type="ECO:0000313" key="3">
    <source>
        <dbReference type="EMBL" id="KAJ8430695.1"/>
    </source>
</evidence>
<dbReference type="GO" id="GO:0046872">
    <property type="term" value="F:metal ion binding"/>
    <property type="evidence" value="ECO:0007669"/>
    <property type="project" value="InterPro"/>
</dbReference>
<dbReference type="PANTHER" id="PTHR46413">
    <property type="entry name" value="HEAVY METAL-ASSOCIATED ISOPRENYLATED PLANT PROTEIN 6"/>
    <property type="match status" value="1"/>
</dbReference>
<dbReference type="CDD" id="cd00371">
    <property type="entry name" value="HMA"/>
    <property type="match status" value="2"/>
</dbReference>
<dbReference type="Proteomes" id="UP001153076">
    <property type="component" value="Unassembled WGS sequence"/>
</dbReference>
<organism evidence="3 4">
    <name type="scientific">Carnegiea gigantea</name>
    <dbReference type="NCBI Taxonomy" id="171969"/>
    <lineage>
        <taxon>Eukaryota</taxon>
        <taxon>Viridiplantae</taxon>
        <taxon>Streptophyta</taxon>
        <taxon>Embryophyta</taxon>
        <taxon>Tracheophyta</taxon>
        <taxon>Spermatophyta</taxon>
        <taxon>Magnoliopsida</taxon>
        <taxon>eudicotyledons</taxon>
        <taxon>Gunneridae</taxon>
        <taxon>Pentapetalae</taxon>
        <taxon>Caryophyllales</taxon>
        <taxon>Cactineae</taxon>
        <taxon>Cactaceae</taxon>
        <taxon>Cactoideae</taxon>
        <taxon>Echinocereeae</taxon>
        <taxon>Carnegiea</taxon>
    </lineage>
</organism>
<name>A0A9Q1Q744_9CARY</name>
<dbReference type="InterPro" id="IPR006121">
    <property type="entry name" value="HMA_dom"/>
</dbReference>
<dbReference type="Gene3D" id="3.30.70.100">
    <property type="match status" value="2"/>
</dbReference>